<dbReference type="InterPro" id="IPR003961">
    <property type="entry name" value="FN3_dom"/>
</dbReference>
<organism evidence="4">
    <name type="scientific">uncultured Acidimicrobiales bacterium</name>
    <dbReference type="NCBI Taxonomy" id="310071"/>
    <lineage>
        <taxon>Bacteria</taxon>
        <taxon>Bacillati</taxon>
        <taxon>Actinomycetota</taxon>
        <taxon>Acidimicrobiia</taxon>
        <taxon>Acidimicrobiales</taxon>
        <taxon>environmental samples</taxon>
    </lineage>
</organism>
<feature type="chain" id="PRO_5026889911" description="Fibronectin type-III domain-containing protein" evidence="2">
    <location>
        <begin position="36"/>
        <end position="828"/>
    </location>
</feature>
<dbReference type="CDD" id="cd00063">
    <property type="entry name" value="FN3"/>
    <property type="match status" value="1"/>
</dbReference>
<proteinExistence type="predicted"/>
<gene>
    <name evidence="4" type="ORF">AVDCRST_MAG10-1986</name>
</gene>
<dbReference type="InterPro" id="IPR013783">
    <property type="entry name" value="Ig-like_fold"/>
</dbReference>
<keyword evidence="1" id="KW-0378">Hydrolase</keyword>
<keyword evidence="1" id="KW-0326">Glycosidase</keyword>
<dbReference type="SUPFAM" id="SSF49265">
    <property type="entry name" value="Fibronectin type III"/>
    <property type="match status" value="1"/>
</dbReference>
<evidence type="ECO:0000256" key="2">
    <source>
        <dbReference type="SAM" id="SignalP"/>
    </source>
</evidence>
<feature type="domain" description="Fibronectin type-III" evidence="3">
    <location>
        <begin position="339"/>
        <end position="432"/>
    </location>
</feature>
<feature type="signal peptide" evidence="2">
    <location>
        <begin position="1"/>
        <end position="35"/>
    </location>
</feature>
<evidence type="ECO:0000259" key="3">
    <source>
        <dbReference type="PROSITE" id="PS50853"/>
    </source>
</evidence>
<dbReference type="AlphaFoldDB" id="A0A6J4IAB1"/>
<protein>
    <recommendedName>
        <fullName evidence="3">Fibronectin type-III domain-containing protein</fullName>
    </recommendedName>
</protein>
<evidence type="ECO:0000313" key="4">
    <source>
        <dbReference type="EMBL" id="CAA9246502.1"/>
    </source>
</evidence>
<keyword evidence="2" id="KW-0732">Signal</keyword>
<dbReference type="InterPro" id="IPR036116">
    <property type="entry name" value="FN3_sf"/>
</dbReference>
<dbReference type="GO" id="GO:0016798">
    <property type="term" value="F:hydrolase activity, acting on glycosyl bonds"/>
    <property type="evidence" value="ECO:0007669"/>
    <property type="project" value="UniProtKB-KW"/>
</dbReference>
<evidence type="ECO:0000256" key="1">
    <source>
        <dbReference type="ARBA" id="ARBA00023295"/>
    </source>
</evidence>
<reference evidence="4" key="1">
    <citation type="submission" date="2020-02" db="EMBL/GenBank/DDBJ databases">
        <authorList>
            <person name="Meier V. D."/>
        </authorList>
    </citation>
    <scope>NUCLEOTIDE SEQUENCE</scope>
    <source>
        <strain evidence="4">AVDCRST_MAG10</strain>
    </source>
</reference>
<dbReference type="PROSITE" id="PS50853">
    <property type="entry name" value="FN3"/>
    <property type="match status" value="1"/>
</dbReference>
<accession>A0A6J4IAB1</accession>
<dbReference type="EMBL" id="CADCTB010000127">
    <property type="protein sequence ID" value="CAA9246502.1"/>
    <property type="molecule type" value="Genomic_DNA"/>
</dbReference>
<dbReference type="SMART" id="SM00060">
    <property type="entry name" value="FN3"/>
    <property type="match status" value="1"/>
</dbReference>
<dbReference type="GO" id="GO:0005975">
    <property type="term" value="P:carbohydrate metabolic process"/>
    <property type="evidence" value="ECO:0007669"/>
    <property type="project" value="UniProtKB-ARBA"/>
</dbReference>
<name>A0A6J4IAB1_9ACTN</name>
<sequence>MVVLPAGRVRAHGRRGRLTVLFALVLLAPAFPADAAAPTPRPTPGVAPDGPCAGAIELRSPTGQITCTHGPDAAPPGIDIRRPRPPLAATRPEGSAPTAVTPICTGDGASGPRVQLVYARPAGQPDRYDAFATSFQSWAAQIDAGVKESAEQTAGVRRIRFVHDASCTPTISRLVVTAAAVTDFGAFTSQIREAHAERTDRRFLVWMDATTFCGLGEFRADDRPDWGNQNNGSVSMVGRVDSGCWGIPGALAEGHELFHTLGAVQSSAPHSTGFAHCLDEIDRMCGGDSSGLPVVTACPEGREDLFDCNHDDYFHTDPAPGSYLATHWNTADSRFLTGAPAAPSDVGAVSTEASAVVSWSAPTAGAPEITGFQVTTIVDGVPGAPAGAPADATTYTPPPLPGGASVTFTVAAMNEYGVGRRSPPTPAIIAADGSRFHPLPPARILDTRTGNGAPLSRVAHGATLDLQVTGRQGVPATGVSAVVLNVTVTEPWAAGYLTVWPTGDARPLASNLNVYVNQTVANLITVKVGLEGRVSIYNGAGPSHLIADVAGWYGPSGSAQGARFHALTPTRILDTRAGNGAPVGRVASAAPVDLQVAGRGGVPTTGASAVVLNVTITEPLGGGFLTAWPAGVARPLASNLNFTTGETVPNLVTVKVGVGGKVSLYQSAAAAHLVADVAGWFGPDGGTGGARYHPVLPTRLLDTRIPVLVIPPGSMPPALIPPPHYPNLVQANAVVDLEVAGRGGVPPAGASAVVLNVTAVDPLATGFVTVWPTGQARPLASNLNVVPGRTVPNLVVVKVGAEGKVSLYNGSGGAVHLVADIAGWYGPG</sequence>
<dbReference type="Gene3D" id="2.60.40.10">
    <property type="entry name" value="Immunoglobulins"/>
    <property type="match status" value="1"/>
</dbReference>